<dbReference type="AlphaFoldDB" id="A0A9W9DBX7"/>
<keyword evidence="2" id="KW-0539">Nucleus</keyword>
<dbReference type="PANTHER" id="PTHR31001:SF40">
    <property type="entry name" value="ZN(II)2CYS6 TRANSCRIPTION FACTOR (EUROFUNG)"/>
    <property type="match status" value="1"/>
</dbReference>
<organism evidence="4 5">
    <name type="scientific">Didymella pomorum</name>
    <dbReference type="NCBI Taxonomy" id="749634"/>
    <lineage>
        <taxon>Eukaryota</taxon>
        <taxon>Fungi</taxon>
        <taxon>Dikarya</taxon>
        <taxon>Ascomycota</taxon>
        <taxon>Pezizomycotina</taxon>
        <taxon>Dothideomycetes</taxon>
        <taxon>Pleosporomycetidae</taxon>
        <taxon>Pleosporales</taxon>
        <taxon>Pleosporineae</taxon>
        <taxon>Didymellaceae</taxon>
        <taxon>Didymella</taxon>
    </lineage>
</organism>
<sequence>MGILEKSLEEDIVRRNRAQIGSSTSASVSNSLTQQDTYSEEEDEDTKDLKSSAYAREDAAYYEDEEGDDDIVDLGIALGKVRITERIGGLVRPKFSDELGQALKELPKREPQDPTSSSISAVDWMMPSNEYVAPSSSFFFTPGAGKTTLMNYLPAKVLVDRLIAHYWQAVHVIARTVHRPSFERHYDRFWRSVASGIEPRNSFQAVVFAALLSSVVSMSNEKVSAEFGVDKQGLVDNFREATEAALSRANLLRTTKLETLQAFVMYLDPSVYSTSPIECQVRRLIWHQICFLDLRTCEATGPRPQIRPDDYDTRLPLNIDDIDLDRVEQGDRSIDTENDRPYFTDMTITRMRFECYEMHRYLWVERPKLERKRKEGEKAVTINTLLARVQSFKAAMEATYVPMLSKTAPLHALASQIYGILSNRLYIHVLQKYLSNDRHKMPERLRQIVISAAIMTLEHSQNIEQQPVLSTWAWYVGALHQYHTALLILNEMYALPYTPALEQRAWRVLDFVFGLGPGMTNTEKTRAVLEELMNKMQVYQSVKRWRAPKDMPQAGPRTFTPGFQQQQQAAEERARQKSFQVAAGAGQQSSVLDVNTAGTQMSPTLQQSFRPPRLSQSRQVPFPGAMPNNEWGSFDGQLPASTSGLQPSITPEALPATNYSPATPSGNFMPPPLMMSQGSDPSSLTNSNANLGFTASASSEGSPLDALNDIDWNEIDQLFGGAETGTGNVMIPPFTFPQFSATDLNELQWPPDGYQ</sequence>
<comment type="subcellular location">
    <subcellularLocation>
        <location evidence="1">Nucleus</location>
    </subcellularLocation>
</comment>
<feature type="region of interest" description="Disordered" evidence="3">
    <location>
        <begin position="602"/>
        <end position="647"/>
    </location>
</feature>
<proteinExistence type="predicted"/>
<reference evidence="4" key="1">
    <citation type="submission" date="2022-10" db="EMBL/GenBank/DDBJ databases">
        <title>Tapping the CABI collections for fungal endophytes: first genome assemblies for Collariella, Neodidymelliopsis, Ascochyta clinopodiicola, Didymella pomorum, Didymosphaeria variabile, Neocosmospora piperis and Neocucurbitaria cava.</title>
        <authorList>
            <person name="Hill R."/>
        </authorList>
    </citation>
    <scope>NUCLEOTIDE SEQUENCE</scope>
    <source>
        <strain evidence="4">IMI 355091</strain>
    </source>
</reference>
<dbReference type="OrthoDB" id="424974at2759"/>
<dbReference type="InterPro" id="IPR050613">
    <property type="entry name" value="Sec_Metabolite_Reg"/>
</dbReference>
<dbReference type="GO" id="GO:0005634">
    <property type="term" value="C:nucleus"/>
    <property type="evidence" value="ECO:0007669"/>
    <property type="project" value="UniProtKB-SubCell"/>
</dbReference>
<evidence type="ECO:0000256" key="3">
    <source>
        <dbReference type="SAM" id="MobiDB-lite"/>
    </source>
</evidence>
<comment type="caution">
    <text evidence="4">The sequence shown here is derived from an EMBL/GenBank/DDBJ whole genome shotgun (WGS) entry which is preliminary data.</text>
</comment>
<evidence type="ECO:0000313" key="4">
    <source>
        <dbReference type="EMBL" id="KAJ4412692.1"/>
    </source>
</evidence>
<gene>
    <name evidence="4" type="ORF">N0V91_000454</name>
</gene>
<evidence type="ECO:0000313" key="5">
    <source>
        <dbReference type="Proteomes" id="UP001140510"/>
    </source>
</evidence>
<evidence type="ECO:0008006" key="6">
    <source>
        <dbReference type="Google" id="ProtNLM"/>
    </source>
</evidence>
<feature type="compositionally biased region" description="Polar residues" evidence="3">
    <location>
        <begin position="602"/>
        <end position="619"/>
    </location>
</feature>
<evidence type="ECO:0000256" key="1">
    <source>
        <dbReference type="ARBA" id="ARBA00004123"/>
    </source>
</evidence>
<feature type="region of interest" description="Disordered" evidence="3">
    <location>
        <begin position="16"/>
        <end position="54"/>
    </location>
</feature>
<evidence type="ECO:0000256" key="2">
    <source>
        <dbReference type="ARBA" id="ARBA00023242"/>
    </source>
</evidence>
<dbReference type="CDD" id="cd12148">
    <property type="entry name" value="fungal_TF_MHR"/>
    <property type="match status" value="1"/>
</dbReference>
<dbReference type="EMBL" id="JAPEVA010000002">
    <property type="protein sequence ID" value="KAJ4412692.1"/>
    <property type="molecule type" value="Genomic_DNA"/>
</dbReference>
<accession>A0A9W9DBX7</accession>
<dbReference type="Proteomes" id="UP001140510">
    <property type="component" value="Unassembled WGS sequence"/>
</dbReference>
<feature type="compositionally biased region" description="Low complexity" evidence="3">
    <location>
        <begin position="22"/>
        <end position="31"/>
    </location>
</feature>
<protein>
    <recommendedName>
        <fullName evidence="6">DNA binding</fullName>
    </recommendedName>
</protein>
<name>A0A9W9DBX7_9PLEO</name>
<dbReference type="PANTHER" id="PTHR31001">
    <property type="entry name" value="UNCHARACTERIZED TRANSCRIPTIONAL REGULATORY PROTEIN"/>
    <property type="match status" value="1"/>
</dbReference>
<feature type="region of interest" description="Disordered" evidence="3">
    <location>
        <begin position="545"/>
        <end position="587"/>
    </location>
</feature>
<keyword evidence="5" id="KW-1185">Reference proteome</keyword>